<keyword evidence="7 10" id="KW-0342">GTP-binding</keyword>
<dbReference type="Pfam" id="PF01926">
    <property type="entry name" value="MMR_HSR1"/>
    <property type="match status" value="1"/>
</dbReference>
<dbReference type="GO" id="GO:0005525">
    <property type="term" value="F:GTP binding"/>
    <property type="evidence" value="ECO:0007669"/>
    <property type="project" value="UniProtKB-UniRule"/>
</dbReference>
<evidence type="ECO:0000256" key="9">
    <source>
        <dbReference type="ARBA" id="ARBA00023306"/>
    </source>
</evidence>
<keyword evidence="3 10" id="KW-0132">Cell division</keyword>
<dbReference type="RefSeq" id="WP_004319627.1">
    <property type="nucleotide sequence ID" value="NZ_CP012543.1"/>
</dbReference>
<keyword evidence="9 10" id="KW-0131">Cell cycle</keyword>
<sequence length="208" mass="23420">MIRVLNAKFLISAPDISLAPPANSSEVAFLGRSNVGKSSLINALVNQKGLAKSSSTPGKTRLINFFEVEYARGIKNEQDEVSEERANLTFVDLPGFGYAKVAKSMHAQWRKNLDEYLKFRANIKLFVHLIDSRQFDMQIDRDVNDYLQSFLRPDQKILNFLTKSDKLNQSRKSAVLKVYPGAHFVSALKKTGIEKANELIFLNALGLR</sequence>
<dbReference type="InterPro" id="IPR006073">
    <property type="entry name" value="GTP-bd"/>
</dbReference>
<evidence type="ECO:0000256" key="4">
    <source>
        <dbReference type="ARBA" id="ARBA00022723"/>
    </source>
</evidence>
<evidence type="ECO:0000256" key="7">
    <source>
        <dbReference type="ARBA" id="ARBA00023134"/>
    </source>
</evidence>
<feature type="domain" description="EngB-type G" evidence="11">
    <location>
        <begin position="23"/>
        <end position="208"/>
    </location>
</feature>
<evidence type="ECO:0000259" key="11">
    <source>
        <dbReference type="PROSITE" id="PS51706"/>
    </source>
</evidence>
<comment type="similarity">
    <text evidence="2 10">Belongs to the TRAFAC class TrmE-Era-EngA-EngB-Septin-like GTPase superfamily. EngB GTPase family.</text>
</comment>
<dbReference type="InterPro" id="IPR030393">
    <property type="entry name" value="G_ENGB_dom"/>
</dbReference>
<name>A0A6G5QP33_CAMRE</name>
<evidence type="ECO:0000256" key="3">
    <source>
        <dbReference type="ARBA" id="ARBA00022618"/>
    </source>
</evidence>
<comment type="function">
    <text evidence="10">Necessary for normal cell division and for the maintenance of normal septation.</text>
</comment>
<dbReference type="NCBIfam" id="TIGR03598">
    <property type="entry name" value="GTPase_YsxC"/>
    <property type="match status" value="1"/>
</dbReference>
<dbReference type="CDD" id="cd01876">
    <property type="entry name" value="YihA_EngB"/>
    <property type="match status" value="1"/>
</dbReference>
<dbReference type="PROSITE" id="PS51706">
    <property type="entry name" value="G_ENGB"/>
    <property type="match status" value="1"/>
</dbReference>
<proteinExistence type="inferred from homology"/>
<organism evidence="12 13">
    <name type="scientific">Campylobacter rectus</name>
    <name type="common">Wolinella recta</name>
    <dbReference type="NCBI Taxonomy" id="203"/>
    <lineage>
        <taxon>Bacteria</taxon>
        <taxon>Pseudomonadati</taxon>
        <taxon>Campylobacterota</taxon>
        <taxon>Epsilonproteobacteria</taxon>
        <taxon>Campylobacterales</taxon>
        <taxon>Campylobacteraceae</taxon>
        <taxon>Campylobacter</taxon>
    </lineage>
</organism>
<dbReference type="GO" id="GO:0046872">
    <property type="term" value="F:metal ion binding"/>
    <property type="evidence" value="ECO:0007669"/>
    <property type="project" value="UniProtKB-KW"/>
</dbReference>
<accession>A0A6G5QP33</accession>
<evidence type="ECO:0000256" key="5">
    <source>
        <dbReference type="ARBA" id="ARBA00022741"/>
    </source>
</evidence>
<dbReference type="SUPFAM" id="SSF52540">
    <property type="entry name" value="P-loop containing nucleoside triphosphate hydrolases"/>
    <property type="match status" value="1"/>
</dbReference>
<dbReference type="KEGG" id="crx:CRECT_1580"/>
<evidence type="ECO:0000256" key="1">
    <source>
        <dbReference type="ARBA" id="ARBA00001946"/>
    </source>
</evidence>
<dbReference type="AlphaFoldDB" id="A0A6G5QP33"/>
<reference evidence="12 13" key="1">
    <citation type="submission" date="2016-07" db="EMBL/GenBank/DDBJ databases">
        <title>Comparative genomics of the Campylobacter concisus group.</title>
        <authorList>
            <person name="Miller W.G."/>
            <person name="Yee E."/>
            <person name="Chapman M.H."/>
            <person name="Huynh S."/>
            <person name="Bono J.L."/>
            <person name="On S.L.W."/>
            <person name="StLeger J."/>
            <person name="Foster G."/>
            <person name="Parker C.T."/>
        </authorList>
    </citation>
    <scope>NUCLEOTIDE SEQUENCE [LARGE SCALE GENOMIC DNA]</scope>
    <source>
        <strain evidence="12 13">ATCC 33238</strain>
    </source>
</reference>
<evidence type="ECO:0000256" key="8">
    <source>
        <dbReference type="ARBA" id="ARBA00023210"/>
    </source>
</evidence>
<protein>
    <recommendedName>
        <fullName evidence="10">Probable GTP-binding protein EngB</fullName>
    </recommendedName>
</protein>
<dbReference type="Proteomes" id="UP000502377">
    <property type="component" value="Chromosome"/>
</dbReference>
<dbReference type="HAMAP" id="MF_00321">
    <property type="entry name" value="GTPase_EngB"/>
    <property type="match status" value="1"/>
</dbReference>
<evidence type="ECO:0000313" key="13">
    <source>
        <dbReference type="Proteomes" id="UP000502377"/>
    </source>
</evidence>
<keyword evidence="6" id="KW-0460">Magnesium</keyword>
<evidence type="ECO:0000313" key="12">
    <source>
        <dbReference type="EMBL" id="QCD47216.1"/>
    </source>
</evidence>
<dbReference type="EMBL" id="CP012543">
    <property type="protein sequence ID" value="QCD47216.1"/>
    <property type="molecule type" value="Genomic_DNA"/>
</dbReference>
<dbReference type="InterPro" id="IPR027417">
    <property type="entry name" value="P-loop_NTPase"/>
</dbReference>
<dbReference type="InterPro" id="IPR019987">
    <property type="entry name" value="GTP-bd_ribosome_bio_YsxC"/>
</dbReference>
<keyword evidence="8 10" id="KW-0717">Septation</keyword>
<dbReference type="Gene3D" id="3.40.50.300">
    <property type="entry name" value="P-loop containing nucleotide triphosphate hydrolases"/>
    <property type="match status" value="1"/>
</dbReference>
<dbReference type="GO" id="GO:0000917">
    <property type="term" value="P:division septum assembly"/>
    <property type="evidence" value="ECO:0007669"/>
    <property type="project" value="UniProtKB-KW"/>
</dbReference>
<keyword evidence="5 10" id="KW-0547">Nucleotide-binding</keyword>
<evidence type="ECO:0000256" key="6">
    <source>
        <dbReference type="ARBA" id="ARBA00022842"/>
    </source>
</evidence>
<dbReference type="PANTHER" id="PTHR11649">
    <property type="entry name" value="MSS1/TRME-RELATED GTP-BINDING PROTEIN"/>
    <property type="match status" value="1"/>
</dbReference>
<evidence type="ECO:0000256" key="2">
    <source>
        <dbReference type="ARBA" id="ARBA00009638"/>
    </source>
</evidence>
<keyword evidence="4" id="KW-0479">Metal-binding</keyword>
<comment type="cofactor">
    <cofactor evidence="1">
        <name>Mg(2+)</name>
        <dbReference type="ChEBI" id="CHEBI:18420"/>
    </cofactor>
</comment>
<evidence type="ECO:0000256" key="10">
    <source>
        <dbReference type="HAMAP-Rule" id="MF_00321"/>
    </source>
</evidence>
<dbReference type="PANTHER" id="PTHR11649:SF13">
    <property type="entry name" value="ENGB-TYPE G DOMAIN-CONTAINING PROTEIN"/>
    <property type="match status" value="1"/>
</dbReference>
<dbReference type="GO" id="GO:0005829">
    <property type="term" value="C:cytosol"/>
    <property type="evidence" value="ECO:0007669"/>
    <property type="project" value="TreeGrafter"/>
</dbReference>
<gene>
    <name evidence="10 12" type="primary">engB</name>
    <name evidence="12" type="ORF">CRECT_1580</name>
</gene>